<evidence type="ECO:0000313" key="3">
    <source>
        <dbReference type="Proteomes" id="UP001642406"/>
    </source>
</evidence>
<dbReference type="InterPro" id="IPR036591">
    <property type="entry name" value="YggU-like_sf"/>
</dbReference>
<reference evidence="2 3" key="1">
    <citation type="submission" date="2024-01" db="EMBL/GenBank/DDBJ databases">
        <authorList>
            <person name="Allen C."/>
            <person name="Tagirdzhanova G."/>
        </authorList>
    </citation>
    <scope>NUCLEOTIDE SEQUENCE [LARGE SCALE GENOMIC DNA]</scope>
</reference>
<evidence type="ECO:0008006" key="4">
    <source>
        <dbReference type="Google" id="ProtNLM"/>
    </source>
</evidence>
<comment type="caution">
    <text evidence="2">The sequence shown here is derived from an EMBL/GenBank/DDBJ whole genome shotgun (WGS) entry which is preliminary data.</text>
</comment>
<evidence type="ECO:0000313" key="2">
    <source>
        <dbReference type="EMBL" id="CAK7230335.1"/>
    </source>
</evidence>
<proteinExistence type="inferred from homology"/>
<gene>
    <name evidence="2" type="ORF">SBRCBS47491_007549</name>
</gene>
<sequence>MSSAIRYVAAAKKAAAGTLYLQCHVKPGASKVREGIMAVTEEAVEICVAAQAREGEANKAVVDVLCKILGVPKSHVSVARGAKSRDKTVAVTGMVEAEGKSGELLERVRKQLSDAAA</sequence>
<evidence type="ECO:0000256" key="1">
    <source>
        <dbReference type="ARBA" id="ARBA00010364"/>
    </source>
</evidence>
<dbReference type="InterPro" id="IPR003746">
    <property type="entry name" value="DUF167"/>
</dbReference>
<dbReference type="SMART" id="SM01152">
    <property type="entry name" value="DUF167"/>
    <property type="match status" value="1"/>
</dbReference>
<protein>
    <recommendedName>
        <fullName evidence="4">DUF167 domain protein</fullName>
    </recommendedName>
</protein>
<comment type="similarity">
    <text evidence="1">Belongs to the UPF0235 family.</text>
</comment>
<dbReference type="SUPFAM" id="SSF69786">
    <property type="entry name" value="YggU-like"/>
    <property type="match status" value="1"/>
</dbReference>
<dbReference type="Gene3D" id="3.30.1200.10">
    <property type="entry name" value="YggU-like"/>
    <property type="match status" value="1"/>
</dbReference>
<dbReference type="PANTHER" id="PTHR13420:SF7">
    <property type="entry name" value="UPF0235 PROTEIN C15ORF40"/>
    <property type="match status" value="1"/>
</dbReference>
<dbReference type="HAMAP" id="MF_00634">
    <property type="entry name" value="UPF0235"/>
    <property type="match status" value="1"/>
</dbReference>
<name>A0ABP0CE42_9PEZI</name>
<dbReference type="Proteomes" id="UP001642406">
    <property type="component" value="Unassembled WGS sequence"/>
</dbReference>
<dbReference type="NCBIfam" id="TIGR00251">
    <property type="entry name" value="DUF167 family protein"/>
    <property type="match status" value="1"/>
</dbReference>
<dbReference type="Pfam" id="PF02594">
    <property type="entry name" value="DUF167"/>
    <property type="match status" value="1"/>
</dbReference>
<dbReference type="PANTHER" id="PTHR13420">
    <property type="entry name" value="UPF0235 PROTEIN C15ORF40"/>
    <property type="match status" value="1"/>
</dbReference>
<accession>A0ABP0CE42</accession>
<keyword evidence="3" id="KW-1185">Reference proteome</keyword>
<dbReference type="EMBL" id="CAWUHC010000086">
    <property type="protein sequence ID" value="CAK7230335.1"/>
    <property type="molecule type" value="Genomic_DNA"/>
</dbReference>
<organism evidence="2 3">
    <name type="scientific">Sporothrix bragantina</name>
    <dbReference type="NCBI Taxonomy" id="671064"/>
    <lineage>
        <taxon>Eukaryota</taxon>
        <taxon>Fungi</taxon>
        <taxon>Dikarya</taxon>
        <taxon>Ascomycota</taxon>
        <taxon>Pezizomycotina</taxon>
        <taxon>Sordariomycetes</taxon>
        <taxon>Sordariomycetidae</taxon>
        <taxon>Ophiostomatales</taxon>
        <taxon>Ophiostomataceae</taxon>
        <taxon>Sporothrix</taxon>
    </lineage>
</organism>